<proteinExistence type="predicted"/>
<reference evidence="1 2" key="1">
    <citation type="submission" date="2016-11" db="EMBL/GenBank/DDBJ databases">
        <title>Mixed transmission modes and dynamic genome evolution in an obligate animal-bacterial symbiosis.</title>
        <authorList>
            <person name="Russell S.L."/>
            <person name="Corbett-Detig R.B."/>
            <person name="Cavanaugh C.M."/>
        </authorList>
    </citation>
    <scope>NUCLEOTIDE SEQUENCE [LARGE SCALE GENOMIC DNA]</scope>
    <source>
        <strain evidence="1">Sp-SM6</strain>
    </source>
</reference>
<dbReference type="AlphaFoldDB" id="A0A1T2LA66"/>
<protein>
    <submittedName>
        <fullName evidence="1">Uncharacterized protein</fullName>
    </submittedName>
</protein>
<gene>
    <name evidence="1" type="ORF">BOW52_03950</name>
</gene>
<dbReference type="EMBL" id="MPRK01000050">
    <property type="protein sequence ID" value="OOZ41902.1"/>
    <property type="molecule type" value="Genomic_DNA"/>
</dbReference>
<name>A0A1T2LA66_9GAMM</name>
<comment type="caution">
    <text evidence="1">The sequence shown here is derived from an EMBL/GenBank/DDBJ whole genome shotgun (WGS) entry which is preliminary data.</text>
</comment>
<evidence type="ECO:0000313" key="2">
    <source>
        <dbReference type="Proteomes" id="UP000190198"/>
    </source>
</evidence>
<keyword evidence="2" id="KW-1185">Reference proteome</keyword>
<accession>A0A1T2LA66</accession>
<evidence type="ECO:0000313" key="1">
    <source>
        <dbReference type="EMBL" id="OOZ41902.1"/>
    </source>
</evidence>
<dbReference type="Proteomes" id="UP000190198">
    <property type="component" value="Unassembled WGS sequence"/>
</dbReference>
<organism evidence="1 2">
    <name type="scientific">Solemya elarraichensis gill symbiont</name>
    <dbReference type="NCBI Taxonomy" id="1918949"/>
    <lineage>
        <taxon>Bacteria</taxon>
        <taxon>Pseudomonadati</taxon>
        <taxon>Pseudomonadota</taxon>
        <taxon>Gammaproteobacteria</taxon>
        <taxon>sulfur-oxidizing symbionts</taxon>
    </lineage>
</organism>
<sequence length="111" mass="12187">MVAASAHLAPAATHMEVGSAEDFQEKSLPFVHPCTAKLPGTVWNVSGGAISKQWCYTPLPRSPQLRLIVQATARKELAFFERSDNRSLLPWLERAPLTASEVMGCSAFYLQ</sequence>